<protein>
    <submittedName>
        <fullName evidence="1">DUF493 domain-containing protein</fullName>
    </submittedName>
</protein>
<sequence>MPLRFLNHRDPLNSADSQELLNATHVFPGKYMFKAIGPNHDDFIDAVLRAVRLVLKHDFDPPYSLNASVGGRHVSITVEPCVDTARDVLDVYARLRTVDGLLLLL</sequence>
<organism evidence="1">
    <name type="scientific">Schlesneria paludicola</name>
    <dbReference type="NCBI Taxonomy" id="360056"/>
    <lineage>
        <taxon>Bacteria</taxon>
        <taxon>Pseudomonadati</taxon>
        <taxon>Planctomycetota</taxon>
        <taxon>Planctomycetia</taxon>
        <taxon>Planctomycetales</taxon>
        <taxon>Planctomycetaceae</taxon>
        <taxon>Schlesneria</taxon>
    </lineage>
</organism>
<dbReference type="EMBL" id="DSVQ01000019">
    <property type="protein sequence ID" value="HGT41254.1"/>
    <property type="molecule type" value="Genomic_DNA"/>
</dbReference>
<dbReference type="Gene3D" id="3.30.70.260">
    <property type="match status" value="1"/>
</dbReference>
<name>A0A7C4LNP1_9PLAN</name>
<dbReference type="AlphaFoldDB" id="A0A7C4LNP1"/>
<dbReference type="Pfam" id="PF04359">
    <property type="entry name" value="DUF493"/>
    <property type="match status" value="1"/>
</dbReference>
<comment type="caution">
    <text evidence="1">The sequence shown here is derived from an EMBL/GenBank/DDBJ whole genome shotgun (WGS) entry which is preliminary data.</text>
</comment>
<dbReference type="InterPro" id="IPR007454">
    <property type="entry name" value="UPF0250_YbeD-like"/>
</dbReference>
<accession>A0A7C4LNP1</accession>
<proteinExistence type="predicted"/>
<evidence type="ECO:0000313" key="1">
    <source>
        <dbReference type="EMBL" id="HGT41254.1"/>
    </source>
</evidence>
<reference evidence="1" key="1">
    <citation type="journal article" date="2020" name="mSystems">
        <title>Genome- and Community-Level Interaction Insights into Carbon Utilization and Element Cycling Functions of Hydrothermarchaeota in Hydrothermal Sediment.</title>
        <authorList>
            <person name="Zhou Z."/>
            <person name="Liu Y."/>
            <person name="Xu W."/>
            <person name="Pan J."/>
            <person name="Luo Z.H."/>
            <person name="Li M."/>
        </authorList>
    </citation>
    <scope>NUCLEOTIDE SEQUENCE [LARGE SCALE GENOMIC DNA]</scope>
    <source>
        <strain evidence="1">SpSt-508</strain>
    </source>
</reference>
<dbReference type="InterPro" id="IPR027471">
    <property type="entry name" value="YbeD-like_sf"/>
</dbReference>
<dbReference type="SUPFAM" id="SSF117991">
    <property type="entry name" value="YbeD/HP0495-like"/>
    <property type="match status" value="1"/>
</dbReference>
<gene>
    <name evidence="1" type="ORF">ENS64_18555</name>
</gene>